<dbReference type="AlphaFoldDB" id="A0A1Q9LMZ2"/>
<dbReference type="PANTHER" id="PTHR24421:SF10">
    <property type="entry name" value="NITRATE_NITRITE SENSOR PROTEIN NARQ"/>
    <property type="match status" value="1"/>
</dbReference>
<keyword evidence="12" id="KW-1185">Reference proteome</keyword>
<dbReference type="CDD" id="cd16917">
    <property type="entry name" value="HATPase_UhpB-NarQ-NarX-like"/>
    <property type="match status" value="1"/>
</dbReference>
<dbReference type="GO" id="GO:0016020">
    <property type="term" value="C:membrane"/>
    <property type="evidence" value="ECO:0007669"/>
    <property type="project" value="InterPro"/>
</dbReference>
<evidence type="ECO:0000256" key="6">
    <source>
        <dbReference type="ARBA" id="ARBA00022777"/>
    </source>
</evidence>
<dbReference type="GO" id="GO:0005524">
    <property type="term" value="F:ATP binding"/>
    <property type="evidence" value="ECO:0007669"/>
    <property type="project" value="UniProtKB-KW"/>
</dbReference>
<keyword evidence="7" id="KW-0067">ATP-binding</keyword>
<evidence type="ECO:0000313" key="11">
    <source>
        <dbReference type="EMBL" id="OLR93369.1"/>
    </source>
</evidence>
<dbReference type="InterPro" id="IPR003594">
    <property type="entry name" value="HATPase_dom"/>
</dbReference>
<evidence type="ECO:0000256" key="3">
    <source>
        <dbReference type="ARBA" id="ARBA00022553"/>
    </source>
</evidence>
<dbReference type="SMART" id="SM00387">
    <property type="entry name" value="HATPase_c"/>
    <property type="match status" value="1"/>
</dbReference>
<evidence type="ECO:0000256" key="8">
    <source>
        <dbReference type="ARBA" id="ARBA00023012"/>
    </source>
</evidence>
<dbReference type="Pfam" id="PF02518">
    <property type="entry name" value="HATPase_c"/>
    <property type="match status" value="1"/>
</dbReference>
<evidence type="ECO:0000256" key="1">
    <source>
        <dbReference type="ARBA" id="ARBA00000085"/>
    </source>
</evidence>
<keyword evidence="6 11" id="KW-0418">Kinase</keyword>
<name>A0A1Q9LMZ2_9PSEU</name>
<feature type="transmembrane region" description="Helical" evidence="9">
    <location>
        <begin position="311"/>
        <end position="335"/>
    </location>
</feature>
<dbReference type="GO" id="GO:0000155">
    <property type="term" value="F:phosphorelay sensor kinase activity"/>
    <property type="evidence" value="ECO:0007669"/>
    <property type="project" value="InterPro"/>
</dbReference>
<dbReference type="InterPro" id="IPR036890">
    <property type="entry name" value="HATPase_C_sf"/>
</dbReference>
<dbReference type="InterPro" id="IPR050482">
    <property type="entry name" value="Sensor_HK_TwoCompSys"/>
</dbReference>
<dbReference type="STRING" id="1193682.BJP25_16790"/>
<proteinExistence type="predicted"/>
<dbReference type="PANTHER" id="PTHR24421">
    <property type="entry name" value="NITRATE/NITRITE SENSOR PROTEIN NARX-RELATED"/>
    <property type="match status" value="1"/>
</dbReference>
<keyword evidence="9" id="KW-1133">Transmembrane helix</keyword>
<dbReference type="Pfam" id="PF07730">
    <property type="entry name" value="HisKA_3"/>
    <property type="match status" value="1"/>
</dbReference>
<keyword evidence="4" id="KW-0808">Transferase</keyword>
<evidence type="ECO:0000313" key="12">
    <source>
        <dbReference type="Proteomes" id="UP000186040"/>
    </source>
</evidence>
<keyword evidence="9" id="KW-0472">Membrane</keyword>
<dbReference type="InterPro" id="IPR011712">
    <property type="entry name" value="Sig_transdc_His_kin_sub3_dim/P"/>
</dbReference>
<keyword evidence="3" id="KW-0597">Phosphoprotein</keyword>
<evidence type="ECO:0000256" key="9">
    <source>
        <dbReference type="SAM" id="Phobius"/>
    </source>
</evidence>
<comment type="catalytic activity">
    <reaction evidence="1">
        <text>ATP + protein L-histidine = ADP + protein N-phospho-L-histidine.</text>
        <dbReference type="EC" id="2.7.13.3"/>
    </reaction>
</comment>
<accession>A0A1Q9LMZ2</accession>
<evidence type="ECO:0000256" key="4">
    <source>
        <dbReference type="ARBA" id="ARBA00022679"/>
    </source>
</evidence>
<feature type="domain" description="Histidine kinase/HSP90-like ATPase" evidence="10">
    <location>
        <begin position="523"/>
        <end position="613"/>
    </location>
</feature>
<organism evidence="11 12">
    <name type="scientific">Actinokineospora bangkokensis</name>
    <dbReference type="NCBI Taxonomy" id="1193682"/>
    <lineage>
        <taxon>Bacteria</taxon>
        <taxon>Bacillati</taxon>
        <taxon>Actinomycetota</taxon>
        <taxon>Actinomycetes</taxon>
        <taxon>Pseudonocardiales</taxon>
        <taxon>Pseudonocardiaceae</taxon>
        <taxon>Actinokineospora</taxon>
    </lineage>
</organism>
<dbReference type="Proteomes" id="UP000186040">
    <property type="component" value="Unassembled WGS sequence"/>
</dbReference>
<dbReference type="EC" id="2.7.13.3" evidence="2"/>
<dbReference type="SUPFAM" id="SSF55874">
    <property type="entry name" value="ATPase domain of HSP90 chaperone/DNA topoisomerase II/histidine kinase"/>
    <property type="match status" value="1"/>
</dbReference>
<evidence type="ECO:0000259" key="10">
    <source>
        <dbReference type="SMART" id="SM00387"/>
    </source>
</evidence>
<feature type="transmembrane region" description="Helical" evidence="9">
    <location>
        <begin position="198"/>
        <end position="226"/>
    </location>
</feature>
<dbReference type="Gene3D" id="3.30.565.10">
    <property type="entry name" value="Histidine kinase-like ATPase, C-terminal domain"/>
    <property type="match status" value="1"/>
</dbReference>
<evidence type="ECO:0000256" key="5">
    <source>
        <dbReference type="ARBA" id="ARBA00022741"/>
    </source>
</evidence>
<dbReference type="GO" id="GO:0046983">
    <property type="term" value="F:protein dimerization activity"/>
    <property type="evidence" value="ECO:0007669"/>
    <property type="project" value="InterPro"/>
</dbReference>
<gene>
    <name evidence="11" type="ORF">BJP25_16790</name>
</gene>
<reference evidence="11 12" key="1">
    <citation type="submission" date="2016-10" db="EMBL/GenBank/DDBJ databases">
        <title>The Draft Genome Sequence of Actinokineospora bangkokensis 44EHWT reveals the biosynthetic pathway of antifungal compounds Thailandins with unusual extender unit butylmalonyl-CoA.</title>
        <authorList>
            <person name="Greule A."/>
            <person name="Intra B."/>
            <person name="Flemming S."/>
            <person name="Rommel M.G."/>
            <person name="Panbangred W."/>
            <person name="Bechthold A."/>
        </authorList>
    </citation>
    <scope>NUCLEOTIDE SEQUENCE [LARGE SCALE GENOMIC DNA]</scope>
    <source>
        <strain evidence="11 12">44EHW</strain>
    </source>
</reference>
<evidence type="ECO:0000256" key="2">
    <source>
        <dbReference type="ARBA" id="ARBA00012438"/>
    </source>
</evidence>
<comment type="caution">
    <text evidence="11">The sequence shown here is derived from an EMBL/GenBank/DDBJ whole genome shotgun (WGS) entry which is preliminary data.</text>
</comment>
<keyword evidence="5" id="KW-0547">Nucleotide-binding</keyword>
<keyword evidence="9" id="KW-0812">Transmembrane</keyword>
<sequence length="617" mass="65691">MTAYASAWLRGAALGALALLGPVVLLLSSAAAMFGYLSAISASRAFTSLTRQGVRRWCGIPVPTPYREPPEPPRPNARGQYRYGNRLHDSPGLVAWQRRLAWLSGDPATNRDSAFLLGGPFVAAVTALLPVELVVGGVTLAWVTPWALLAVPAGIACGPAAVRLYGRWAARLLGPAPERTRAGVVRALGRRVAALAELVLVALFAVPALVLTALVALSLVPGAWALPLAQRVVRPAVSAHRPLIARWSGREVADPYLPPPEPPRPRRDGLYQLGRTLFDSPAPVARAQRHQWALRDPATWRDLVWLAVQPVLGPLAALLVAATGYAAFGLVWPWLWLVPTRWWLDYDPAFAWTALGVPGPPWWGLVAGVVVTAAGVATAPLALRGYGLAGAALLSPTGAASLARRVRQLSDSRDDANRVQVAELRRIEQDLHDGVQAGLVAIGMQLDAVEALVDTAPGKAKELVADARRRLAGTLVDLRAVVRTIHPPVLAERGLADAVRALALDSPLEVEVSVDFPGRVEAAVESAVYFALRELLTNVAKHSGARAAQVELRFDGGWLHASVRDEGRGGVDPVRGTGLRGMRRRLGAFDGDLSVDSPPGGPTLVALRVPCESWEDG</sequence>
<protein>
    <recommendedName>
        <fullName evidence="2">histidine kinase</fullName>
        <ecNumber evidence="2">2.7.13.3</ecNumber>
    </recommendedName>
</protein>
<keyword evidence="8" id="KW-0902">Two-component regulatory system</keyword>
<evidence type="ECO:0000256" key="7">
    <source>
        <dbReference type="ARBA" id="ARBA00022840"/>
    </source>
</evidence>
<dbReference type="EMBL" id="MKQR01000011">
    <property type="protein sequence ID" value="OLR93369.1"/>
    <property type="molecule type" value="Genomic_DNA"/>
</dbReference>
<dbReference type="Gene3D" id="1.20.5.1930">
    <property type="match status" value="1"/>
</dbReference>